<accession>A0ACC2JKL0</accession>
<comment type="caution">
    <text evidence="1">The sequence shown here is derived from an EMBL/GenBank/DDBJ whole genome shotgun (WGS) entry which is preliminary data.</text>
</comment>
<dbReference type="Proteomes" id="UP001153332">
    <property type="component" value="Unassembled WGS sequence"/>
</dbReference>
<organism evidence="1 2">
    <name type="scientific">Lasiodiplodia mahajangana</name>
    <dbReference type="NCBI Taxonomy" id="1108764"/>
    <lineage>
        <taxon>Eukaryota</taxon>
        <taxon>Fungi</taxon>
        <taxon>Dikarya</taxon>
        <taxon>Ascomycota</taxon>
        <taxon>Pezizomycotina</taxon>
        <taxon>Dothideomycetes</taxon>
        <taxon>Dothideomycetes incertae sedis</taxon>
        <taxon>Botryosphaeriales</taxon>
        <taxon>Botryosphaeriaceae</taxon>
        <taxon>Lasiodiplodia</taxon>
    </lineage>
</organism>
<name>A0ACC2JKL0_9PEZI</name>
<evidence type="ECO:0000313" key="2">
    <source>
        <dbReference type="Proteomes" id="UP001153332"/>
    </source>
</evidence>
<sequence length="447" mass="49497">MNAELASKAETPRLPQGQTTVTTRNHASPTTLRVSFTPRLLIQPSEKWNTRALSHFLHNYSCAPTRDSPGYLGFLPDLLRNGSSRAGYLESAVLAAGSASLANISGLTHLERTAEKHYGETLRSLSVALKSPAEASSDSALTCIIVLQTYEAITGIRTLSCNPHAKGLVELLRLRGSSRPGTSSGNDLLRIIHSRVHMNSVGGLSPSRIDAQDVKAVDLPPHQVKLWRLIREISQRCVDAQGAISIAGQSVFKSEVIKSLDHVLLAYLSLLNWQMDLPSTWSYQSYKTSAQDDHDTQQGDFPGKYHVFKNIHYGAMWISFWCTLIYALQTLVHVSSLSVVQHVFNPGWDLRKRLRDAVDEICACVPYMMADVDQSGLPIIGKDGKALGAFLLLRGLYVAICVEEISSAQREYILRTLLRIAHAKGIKLALRPRDRWFSEHSSSESHY</sequence>
<proteinExistence type="predicted"/>
<evidence type="ECO:0000313" key="1">
    <source>
        <dbReference type="EMBL" id="KAJ8128076.1"/>
    </source>
</evidence>
<protein>
    <submittedName>
        <fullName evidence="1">Uncharacterized protein</fullName>
    </submittedName>
</protein>
<dbReference type="EMBL" id="JAPUUL010001195">
    <property type="protein sequence ID" value="KAJ8128076.1"/>
    <property type="molecule type" value="Genomic_DNA"/>
</dbReference>
<keyword evidence="2" id="KW-1185">Reference proteome</keyword>
<reference evidence="1" key="1">
    <citation type="submission" date="2022-12" db="EMBL/GenBank/DDBJ databases">
        <title>Genome Sequence of Lasiodiplodia mahajangana.</title>
        <authorList>
            <person name="Buettner E."/>
        </authorList>
    </citation>
    <scope>NUCLEOTIDE SEQUENCE</scope>
    <source>
        <strain evidence="1">VT137</strain>
    </source>
</reference>
<gene>
    <name evidence="1" type="ORF">O1611_g5560</name>
</gene>